<accession>A0ABU2SD55</accession>
<keyword evidence="6" id="KW-1003">Cell membrane</keyword>
<dbReference type="InterPro" id="IPR000412">
    <property type="entry name" value="ABC_2_transport"/>
</dbReference>
<dbReference type="PANTHER" id="PTHR43027:SF2">
    <property type="entry name" value="TRANSPORT PERMEASE PROTEIN"/>
    <property type="match status" value="1"/>
</dbReference>
<dbReference type="EMBL" id="JAVREV010000022">
    <property type="protein sequence ID" value="MDT0446733.1"/>
    <property type="molecule type" value="Genomic_DNA"/>
</dbReference>
<dbReference type="Proteomes" id="UP001183615">
    <property type="component" value="Unassembled WGS sequence"/>
</dbReference>
<dbReference type="RefSeq" id="WP_311620883.1">
    <property type="nucleotide sequence ID" value="NZ_JAVREV010000022.1"/>
</dbReference>
<dbReference type="InterPro" id="IPR047817">
    <property type="entry name" value="ABC2_TM_bact-type"/>
</dbReference>
<feature type="transmembrane region" description="Helical" evidence="6">
    <location>
        <begin position="272"/>
        <end position="289"/>
    </location>
</feature>
<comment type="similarity">
    <text evidence="6">Belongs to the ABC-2 integral membrane protein family.</text>
</comment>
<dbReference type="PANTHER" id="PTHR43027">
    <property type="entry name" value="DOXORUBICIN RESISTANCE ABC TRANSPORTER PERMEASE PROTEIN DRRC-RELATED"/>
    <property type="match status" value="1"/>
</dbReference>
<evidence type="ECO:0000256" key="4">
    <source>
        <dbReference type="ARBA" id="ARBA00023136"/>
    </source>
</evidence>
<feature type="transmembrane region" description="Helical" evidence="6">
    <location>
        <begin position="239"/>
        <end position="260"/>
    </location>
</feature>
<evidence type="ECO:0000259" key="7">
    <source>
        <dbReference type="PROSITE" id="PS51012"/>
    </source>
</evidence>
<keyword evidence="2 6" id="KW-0812">Transmembrane</keyword>
<feature type="transmembrane region" description="Helical" evidence="6">
    <location>
        <begin position="212"/>
        <end position="233"/>
    </location>
</feature>
<sequence>MSAFRSLSWAMTLGLLRDRTAVFFMLIFPLMFLALFGALFQNESTSRSAIVQVGDVAVLDDLPEAEFAALSDALSIEKTADRERALEEVRDGDVDAAVWEEDGRVQLRYSAADAARAGTVQGLMQSVVQGANLAATGLPATYELSTDQVEDKSVKAIQYLTPGLLGWAIAMGASFMSAFTLVQWRRKRILRRLWLAPVGPGTVISARIGVSLAFSFAQVAIFLAVATMPYYGLKLTGNWWLSLPLVACGTLSFMSIGLLIGAWAKSDEAANGALQVVIMPMAFLSGSFFPTDDMPGWLSTVADFLPLAHLNTSLQDVLSRGGGWGDALPVMGGLLLFTAVVTAVAARLFRWDSA</sequence>
<comment type="caution">
    <text evidence="8">The sequence shown here is derived from an EMBL/GenBank/DDBJ whole genome shotgun (WGS) entry which is preliminary data.</text>
</comment>
<keyword evidence="5" id="KW-0046">Antibiotic resistance</keyword>
<evidence type="ECO:0000313" key="9">
    <source>
        <dbReference type="Proteomes" id="UP001183615"/>
    </source>
</evidence>
<dbReference type="InterPro" id="IPR052902">
    <property type="entry name" value="ABC-2_transporter"/>
</dbReference>
<keyword evidence="9" id="KW-1185">Reference proteome</keyword>
<keyword evidence="4 6" id="KW-0472">Membrane</keyword>
<evidence type="ECO:0000256" key="1">
    <source>
        <dbReference type="ARBA" id="ARBA00004141"/>
    </source>
</evidence>
<name>A0ABU2SD55_9ACTN</name>
<dbReference type="PROSITE" id="PS51012">
    <property type="entry name" value="ABC_TM2"/>
    <property type="match status" value="1"/>
</dbReference>
<organism evidence="8 9">
    <name type="scientific">Streptomyces johnsoniae</name>
    <dbReference type="NCBI Taxonomy" id="3075532"/>
    <lineage>
        <taxon>Bacteria</taxon>
        <taxon>Bacillati</taxon>
        <taxon>Actinomycetota</taxon>
        <taxon>Actinomycetes</taxon>
        <taxon>Kitasatosporales</taxon>
        <taxon>Streptomycetaceae</taxon>
        <taxon>Streptomyces</taxon>
    </lineage>
</organism>
<feature type="transmembrane region" description="Helical" evidence="6">
    <location>
        <begin position="21"/>
        <end position="40"/>
    </location>
</feature>
<keyword evidence="3 6" id="KW-1133">Transmembrane helix</keyword>
<dbReference type="InterPro" id="IPR013525">
    <property type="entry name" value="ABC2_TM"/>
</dbReference>
<evidence type="ECO:0000256" key="2">
    <source>
        <dbReference type="ARBA" id="ARBA00022692"/>
    </source>
</evidence>
<keyword evidence="6" id="KW-0813">Transport</keyword>
<dbReference type="PRINTS" id="PR00164">
    <property type="entry name" value="ABC2TRNSPORT"/>
</dbReference>
<feature type="domain" description="ABC transmembrane type-2" evidence="7">
    <location>
        <begin position="121"/>
        <end position="352"/>
    </location>
</feature>
<reference evidence="9" key="1">
    <citation type="submission" date="2023-07" db="EMBL/GenBank/DDBJ databases">
        <title>30 novel species of actinomycetes from the DSMZ collection.</title>
        <authorList>
            <person name="Nouioui I."/>
        </authorList>
    </citation>
    <scope>NUCLEOTIDE SEQUENCE [LARGE SCALE GENOMIC DNA]</scope>
    <source>
        <strain evidence="9">DSM 41886</strain>
    </source>
</reference>
<evidence type="ECO:0000256" key="5">
    <source>
        <dbReference type="ARBA" id="ARBA00023251"/>
    </source>
</evidence>
<comment type="subcellular location">
    <subcellularLocation>
        <location evidence="6">Cell membrane</location>
        <topology evidence="6">Multi-pass membrane protein</topology>
    </subcellularLocation>
    <subcellularLocation>
        <location evidence="1">Membrane</location>
        <topology evidence="1">Multi-pass membrane protein</topology>
    </subcellularLocation>
</comment>
<feature type="transmembrane region" description="Helical" evidence="6">
    <location>
        <begin position="327"/>
        <end position="349"/>
    </location>
</feature>
<gene>
    <name evidence="8" type="ORF">RM779_29670</name>
</gene>
<evidence type="ECO:0000256" key="6">
    <source>
        <dbReference type="RuleBase" id="RU361157"/>
    </source>
</evidence>
<protein>
    <recommendedName>
        <fullName evidence="6">Transport permease protein</fullName>
    </recommendedName>
</protein>
<feature type="transmembrane region" description="Helical" evidence="6">
    <location>
        <begin position="164"/>
        <end position="182"/>
    </location>
</feature>
<evidence type="ECO:0000313" key="8">
    <source>
        <dbReference type="EMBL" id="MDT0446733.1"/>
    </source>
</evidence>
<evidence type="ECO:0000256" key="3">
    <source>
        <dbReference type="ARBA" id="ARBA00022989"/>
    </source>
</evidence>
<dbReference type="Pfam" id="PF12698">
    <property type="entry name" value="ABC2_membrane_3"/>
    <property type="match status" value="1"/>
</dbReference>
<proteinExistence type="inferred from homology"/>